<keyword evidence="17" id="KW-1185">Reference proteome</keyword>
<dbReference type="GO" id="GO:0008033">
    <property type="term" value="P:tRNA processing"/>
    <property type="evidence" value="ECO:0007669"/>
    <property type="project" value="UniProtKB-KW"/>
</dbReference>
<gene>
    <name evidence="16" type="ORF">Epro_0002</name>
</gene>
<accession>A0A0G3WFE2</accession>
<keyword evidence="4" id="KW-0548">Nucleotidyltransferase</keyword>
<dbReference type="SUPFAM" id="SSF81891">
    <property type="entry name" value="Poly A polymerase C-terminal region-like"/>
    <property type="match status" value="1"/>
</dbReference>
<feature type="domain" description="tRNA nucleotidyltransferase/poly(A) polymerase RNA and SrmB- binding" evidence="15">
    <location>
        <begin position="190"/>
        <end position="250"/>
    </location>
</feature>
<evidence type="ECO:0000256" key="7">
    <source>
        <dbReference type="ARBA" id="ARBA00022800"/>
    </source>
</evidence>
<keyword evidence="2 11" id="KW-0808">Transferase</keyword>
<dbReference type="OrthoDB" id="9805698at2"/>
<dbReference type="InterPro" id="IPR006675">
    <property type="entry name" value="HDIG_dom"/>
</dbReference>
<protein>
    <submittedName>
        <fullName evidence="16">Poly A polymerase head domain-containing protein</fullName>
    </submittedName>
</protein>
<dbReference type="Pfam" id="PF01966">
    <property type="entry name" value="HD"/>
    <property type="match status" value="1"/>
</dbReference>
<dbReference type="SUPFAM" id="SSF81301">
    <property type="entry name" value="Nucleotidyltransferase"/>
    <property type="match status" value="1"/>
</dbReference>
<dbReference type="GO" id="GO:0005524">
    <property type="term" value="F:ATP binding"/>
    <property type="evidence" value="ECO:0007669"/>
    <property type="project" value="UniProtKB-KW"/>
</dbReference>
<feature type="coiled-coil region" evidence="12">
    <location>
        <begin position="381"/>
        <end position="408"/>
    </location>
</feature>
<proteinExistence type="inferred from homology"/>
<dbReference type="Gene3D" id="1.10.3090.10">
    <property type="entry name" value="cca-adding enzyme, domain 2"/>
    <property type="match status" value="1"/>
</dbReference>
<keyword evidence="10 11" id="KW-0694">RNA-binding</keyword>
<evidence type="ECO:0000256" key="11">
    <source>
        <dbReference type="RuleBase" id="RU003953"/>
    </source>
</evidence>
<dbReference type="EMBL" id="CP009498">
    <property type="protein sequence ID" value="AKL97381.1"/>
    <property type="molecule type" value="Genomic_DNA"/>
</dbReference>
<dbReference type="GO" id="GO:0016779">
    <property type="term" value="F:nucleotidyltransferase activity"/>
    <property type="evidence" value="ECO:0007669"/>
    <property type="project" value="UniProtKB-KW"/>
</dbReference>
<organism evidence="16 17">
    <name type="scientific">Endomicrobium proavitum</name>
    <dbReference type="NCBI Taxonomy" id="1408281"/>
    <lineage>
        <taxon>Bacteria</taxon>
        <taxon>Pseudomonadati</taxon>
        <taxon>Elusimicrobiota</taxon>
        <taxon>Endomicrobiia</taxon>
        <taxon>Endomicrobiales</taxon>
        <taxon>Endomicrobiaceae</taxon>
        <taxon>Endomicrobium</taxon>
    </lineage>
</organism>
<evidence type="ECO:0000313" key="16">
    <source>
        <dbReference type="EMBL" id="AKL97381.1"/>
    </source>
</evidence>
<evidence type="ECO:0000259" key="15">
    <source>
        <dbReference type="Pfam" id="PF12627"/>
    </source>
</evidence>
<keyword evidence="9" id="KW-0460">Magnesium</keyword>
<sequence>MKTKIPNKFMSIIEKIAVTAKESGFEAYAVGGFVRDIFISREPKDLDIMAQSANVSDNSRLDGVNFSKIIAKKYNLHEPVIFERFGTSKLLIDNEEVEFVMPRKEYYDDNSRNPDTEIGSLQQDALRRDFTINALFLRLNDMEVLDLTGKGLEDLKNKIIRVTDPESAELIFAQDPLRTLRAVRQSLQLNFEIEPDTYKAMKTTAGRISIVAPERIRDEINKILIEKNPSVAFEMADDINLLKNIFPEIERLKNLQQPEKYHSDDVFTHTMKVLNRVPPELVLRTAALLHDIGKFAACKNENGKITFYGHELESVKLAENILKRLKYSKDFTTQVLLVIKNHMYPKMYTAQWSDAAIRRFARACGENLNLVLELSKADYGKDKSDDKLEELIKRIDDLKNKNILYVTKELLSGDELKKYFNLPDGKWISQAKEKITELQLETPTLTKEEAFEAIKKILQ</sequence>
<dbReference type="GO" id="GO:0003723">
    <property type="term" value="F:RNA binding"/>
    <property type="evidence" value="ECO:0007669"/>
    <property type="project" value="UniProtKB-KW"/>
</dbReference>
<evidence type="ECO:0000256" key="6">
    <source>
        <dbReference type="ARBA" id="ARBA00022741"/>
    </source>
</evidence>
<comment type="similarity">
    <text evidence="11">Belongs to the tRNA nucleotidyltransferase/poly(A) polymerase family.</text>
</comment>
<evidence type="ECO:0000256" key="9">
    <source>
        <dbReference type="ARBA" id="ARBA00022842"/>
    </source>
</evidence>
<dbReference type="Pfam" id="PF01743">
    <property type="entry name" value="PolyA_pol"/>
    <property type="match status" value="1"/>
</dbReference>
<dbReference type="GO" id="GO:0046872">
    <property type="term" value="F:metal ion binding"/>
    <property type="evidence" value="ECO:0007669"/>
    <property type="project" value="UniProtKB-KW"/>
</dbReference>
<keyword evidence="3" id="KW-0819">tRNA processing</keyword>
<feature type="domain" description="HD" evidence="14">
    <location>
        <begin position="262"/>
        <end position="398"/>
    </location>
</feature>
<dbReference type="PANTHER" id="PTHR47545:SF1">
    <property type="entry name" value="MULTIFUNCTIONAL CCA PROTEIN"/>
    <property type="match status" value="1"/>
</dbReference>
<dbReference type="InterPro" id="IPR006674">
    <property type="entry name" value="HD_domain"/>
</dbReference>
<dbReference type="CDD" id="cd05398">
    <property type="entry name" value="NT_ClassII-CCAase"/>
    <property type="match status" value="1"/>
</dbReference>
<dbReference type="Pfam" id="PF12627">
    <property type="entry name" value="PolyA_pol_RNAbd"/>
    <property type="match status" value="1"/>
</dbReference>
<evidence type="ECO:0000256" key="8">
    <source>
        <dbReference type="ARBA" id="ARBA00022840"/>
    </source>
</evidence>
<dbReference type="NCBIfam" id="TIGR00277">
    <property type="entry name" value="HDIG"/>
    <property type="match status" value="1"/>
</dbReference>
<evidence type="ECO:0000259" key="13">
    <source>
        <dbReference type="Pfam" id="PF01743"/>
    </source>
</evidence>
<keyword evidence="8" id="KW-0067">ATP-binding</keyword>
<dbReference type="InterPro" id="IPR043519">
    <property type="entry name" value="NT_sf"/>
</dbReference>
<evidence type="ECO:0000256" key="1">
    <source>
        <dbReference type="ARBA" id="ARBA00001946"/>
    </source>
</evidence>
<evidence type="ECO:0000313" key="17">
    <source>
        <dbReference type="Proteomes" id="UP000035337"/>
    </source>
</evidence>
<dbReference type="GO" id="GO:0042245">
    <property type="term" value="P:RNA repair"/>
    <property type="evidence" value="ECO:0007669"/>
    <property type="project" value="UniProtKB-KW"/>
</dbReference>
<reference evidence="16 17" key="1">
    <citation type="submission" date="2014-09" db="EMBL/GenBank/DDBJ databases">
        <title>Complete genome sequence of Endomicrobium proavitum.</title>
        <authorList>
            <person name="Zheng H."/>
        </authorList>
    </citation>
    <scope>NUCLEOTIDE SEQUENCE [LARGE SCALE GENOMIC DNA]</scope>
    <source>
        <strain evidence="16 17">Rsa215</strain>
    </source>
</reference>
<evidence type="ECO:0000256" key="4">
    <source>
        <dbReference type="ARBA" id="ARBA00022695"/>
    </source>
</evidence>
<dbReference type="InterPro" id="IPR050124">
    <property type="entry name" value="tRNA_CCA-adding_enzyme"/>
</dbReference>
<feature type="domain" description="Poly A polymerase head" evidence="13">
    <location>
        <begin position="27"/>
        <end position="161"/>
    </location>
</feature>
<comment type="cofactor">
    <cofactor evidence="1">
        <name>Mg(2+)</name>
        <dbReference type="ChEBI" id="CHEBI:18420"/>
    </cofactor>
</comment>
<keyword evidence="12" id="KW-0175">Coiled coil</keyword>
<keyword evidence="5" id="KW-0479">Metal-binding</keyword>
<dbReference type="PANTHER" id="PTHR47545">
    <property type="entry name" value="MULTIFUNCTIONAL CCA PROTEIN"/>
    <property type="match status" value="1"/>
</dbReference>
<dbReference type="AlphaFoldDB" id="A0A0G3WFE2"/>
<dbReference type="InterPro" id="IPR002646">
    <property type="entry name" value="PolA_pol_head_dom"/>
</dbReference>
<keyword evidence="6" id="KW-0547">Nucleotide-binding</keyword>
<keyword evidence="7" id="KW-0692">RNA repair</keyword>
<evidence type="ECO:0000256" key="10">
    <source>
        <dbReference type="ARBA" id="ARBA00022884"/>
    </source>
</evidence>
<name>A0A0G3WFE2_9BACT</name>
<dbReference type="RefSeq" id="WP_052569476.1">
    <property type="nucleotide sequence ID" value="NZ_CP009498.1"/>
</dbReference>
<evidence type="ECO:0000256" key="5">
    <source>
        <dbReference type="ARBA" id="ARBA00022723"/>
    </source>
</evidence>
<evidence type="ECO:0000256" key="2">
    <source>
        <dbReference type="ARBA" id="ARBA00022679"/>
    </source>
</evidence>
<dbReference type="Gene3D" id="3.30.460.10">
    <property type="entry name" value="Beta Polymerase, domain 2"/>
    <property type="match status" value="1"/>
</dbReference>
<dbReference type="Proteomes" id="UP000035337">
    <property type="component" value="Chromosome"/>
</dbReference>
<evidence type="ECO:0000259" key="14">
    <source>
        <dbReference type="Pfam" id="PF01966"/>
    </source>
</evidence>
<evidence type="ECO:0000256" key="12">
    <source>
        <dbReference type="SAM" id="Coils"/>
    </source>
</evidence>
<dbReference type="KEGG" id="epo:Epro_0002"/>
<dbReference type="InterPro" id="IPR032828">
    <property type="entry name" value="PolyA_RNA-bd"/>
</dbReference>
<evidence type="ECO:0000256" key="3">
    <source>
        <dbReference type="ARBA" id="ARBA00022694"/>
    </source>
</evidence>
<dbReference type="STRING" id="1408281.Epro_0002"/>